<accession>A0A1U7WIQ2</accession>
<keyword evidence="1" id="KW-1185">Reference proteome</keyword>
<dbReference type="Proteomes" id="UP000189701">
    <property type="component" value="Unplaced"/>
</dbReference>
<dbReference type="KEGG" id="nsy:104227865"/>
<evidence type="ECO:0000313" key="1">
    <source>
        <dbReference type="Proteomes" id="UP000189701"/>
    </source>
</evidence>
<name>A0A1U7WIQ2_NICSY</name>
<evidence type="ECO:0000313" key="2">
    <source>
        <dbReference type="RefSeq" id="XP_009778523.1"/>
    </source>
</evidence>
<dbReference type="eggNOG" id="ENOG502SQV9">
    <property type="taxonomic scope" value="Eukaryota"/>
</dbReference>
<dbReference type="GeneID" id="104227865"/>
<dbReference type="PANTHER" id="PTHR33527">
    <property type="entry name" value="OS07G0274300 PROTEIN"/>
    <property type="match status" value="1"/>
</dbReference>
<gene>
    <name evidence="2" type="primary">LOC104227865</name>
</gene>
<dbReference type="AlphaFoldDB" id="A0A1U7WIQ2"/>
<reference evidence="2" key="2">
    <citation type="submission" date="2025-08" db="UniProtKB">
        <authorList>
            <consortium name="RefSeq"/>
        </authorList>
    </citation>
    <scope>IDENTIFICATION</scope>
    <source>
        <tissue evidence="2">Leaf</tissue>
    </source>
</reference>
<organism evidence="1 2">
    <name type="scientific">Nicotiana sylvestris</name>
    <name type="common">Wood tobacco</name>
    <name type="synonym">South American tobacco</name>
    <dbReference type="NCBI Taxonomy" id="4096"/>
    <lineage>
        <taxon>Eukaryota</taxon>
        <taxon>Viridiplantae</taxon>
        <taxon>Streptophyta</taxon>
        <taxon>Embryophyta</taxon>
        <taxon>Tracheophyta</taxon>
        <taxon>Spermatophyta</taxon>
        <taxon>Magnoliopsida</taxon>
        <taxon>eudicotyledons</taxon>
        <taxon>Gunneridae</taxon>
        <taxon>Pentapetalae</taxon>
        <taxon>asterids</taxon>
        <taxon>lamiids</taxon>
        <taxon>Solanales</taxon>
        <taxon>Solanaceae</taxon>
        <taxon>Nicotianoideae</taxon>
        <taxon>Nicotianeae</taxon>
        <taxon>Nicotiana</taxon>
    </lineage>
</organism>
<dbReference type="OrthoDB" id="1882251at2759"/>
<sequence>MFLESHKFNHKISICDEKFFKSLYAEAEIALIFLASNSSSSSISQDFCPFTSQLLSPLSLKEIISNKEKVNKEISLIYDTFCCDGFEVKLEEKTKNNMTEEEKLNLALNSKLNPFAKEWSSSEATRSLFMTFSRGYPISRRQIINFFNRKCGNCVEDVFTFREQGKDPTFGKVVFKNTSSCALVLRRGCDVARFYIGSGHVLVKQYKPRHFKNLNRVM</sequence>
<protein>
    <submittedName>
        <fullName evidence="2">Uncharacterized protein LOC104227865</fullName>
    </submittedName>
</protein>
<reference evidence="1" key="1">
    <citation type="journal article" date="2013" name="Genome Biol.">
        <title>Reference genomes and transcriptomes of Nicotiana sylvestris and Nicotiana tomentosiformis.</title>
        <authorList>
            <person name="Sierro N."/>
            <person name="Battey J.N."/>
            <person name="Ouadi S."/>
            <person name="Bovet L."/>
            <person name="Goepfert S."/>
            <person name="Bakaher N."/>
            <person name="Peitsch M.C."/>
            <person name="Ivanov N.V."/>
        </authorList>
    </citation>
    <scope>NUCLEOTIDE SEQUENCE [LARGE SCALE GENOMIC DNA]</scope>
</reference>
<proteinExistence type="predicted"/>
<dbReference type="PANTHER" id="PTHR33527:SF53">
    <property type="entry name" value="OS10G0561000 PROTEIN"/>
    <property type="match status" value="1"/>
</dbReference>
<dbReference type="RefSeq" id="XP_009778523.1">
    <property type="nucleotide sequence ID" value="XM_009780221.1"/>
</dbReference>